<organism evidence="5 6">
    <name type="scientific">Candidatus Spyradenecus faecavium</name>
    <dbReference type="NCBI Taxonomy" id="2840947"/>
    <lineage>
        <taxon>Bacteria</taxon>
        <taxon>Pseudomonadati</taxon>
        <taxon>Lentisphaerota</taxon>
        <taxon>Lentisphaeria</taxon>
        <taxon>Lentisphaerales</taxon>
        <taxon>Lentisphaeraceae</taxon>
        <taxon>Lentisphaeraceae incertae sedis</taxon>
        <taxon>Candidatus Spyradenecus</taxon>
    </lineage>
</organism>
<dbReference type="PANTHER" id="PTHR30244:SF34">
    <property type="entry name" value="DTDP-4-AMINO-4,6-DIDEOXYGALACTOSE TRANSAMINASE"/>
    <property type="match status" value="1"/>
</dbReference>
<comment type="caution">
    <text evidence="5">The sequence shown here is derived from an EMBL/GenBank/DDBJ whole genome shotgun (WGS) entry which is preliminary data.</text>
</comment>
<evidence type="ECO:0000256" key="3">
    <source>
        <dbReference type="PIRSR" id="PIRSR000390-2"/>
    </source>
</evidence>
<dbReference type="Gene3D" id="3.40.640.10">
    <property type="entry name" value="Type I PLP-dependent aspartate aminotransferase-like (Major domain)"/>
    <property type="match status" value="1"/>
</dbReference>
<evidence type="ECO:0000256" key="4">
    <source>
        <dbReference type="RuleBase" id="RU004508"/>
    </source>
</evidence>
<reference evidence="5" key="2">
    <citation type="journal article" date="2021" name="PeerJ">
        <title>Extensive microbial diversity within the chicken gut microbiome revealed by metagenomics and culture.</title>
        <authorList>
            <person name="Gilroy R."/>
            <person name="Ravi A."/>
            <person name="Getino M."/>
            <person name="Pursley I."/>
            <person name="Horton D.L."/>
            <person name="Alikhan N.F."/>
            <person name="Baker D."/>
            <person name="Gharbi K."/>
            <person name="Hall N."/>
            <person name="Watson M."/>
            <person name="Adriaenssens E.M."/>
            <person name="Foster-Nyarko E."/>
            <person name="Jarju S."/>
            <person name="Secka A."/>
            <person name="Antonio M."/>
            <person name="Oren A."/>
            <person name="Chaudhuri R.R."/>
            <person name="La Ragione R."/>
            <person name="Hildebrand F."/>
            <person name="Pallen M.J."/>
        </authorList>
    </citation>
    <scope>NUCLEOTIDE SEQUENCE</scope>
    <source>
        <strain evidence="5">35461</strain>
    </source>
</reference>
<dbReference type="GO" id="GO:0030170">
    <property type="term" value="F:pyridoxal phosphate binding"/>
    <property type="evidence" value="ECO:0007669"/>
    <property type="project" value="TreeGrafter"/>
</dbReference>
<dbReference type="InterPro" id="IPR015421">
    <property type="entry name" value="PyrdxlP-dep_Trfase_major"/>
</dbReference>
<proteinExistence type="inferred from homology"/>
<keyword evidence="5" id="KW-0032">Aminotransferase</keyword>
<reference evidence="5" key="1">
    <citation type="submission" date="2020-10" db="EMBL/GenBank/DDBJ databases">
        <authorList>
            <person name="Gilroy R."/>
        </authorList>
    </citation>
    <scope>NUCLEOTIDE SEQUENCE</scope>
    <source>
        <strain evidence="5">35461</strain>
    </source>
</reference>
<dbReference type="GO" id="GO:0008483">
    <property type="term" value="F:transaminase activity"/>
    <property type="evidence" value="ECO:0007669"/>
    <property type="project" value="UniProtKB-KW"/>
</dbReference>
<evidence type="ECO:0000256" key="2">
    <source>
        <dbReference type="PIRSR" id="PIRSR000390-1"/>
    </source>
</evidence>
<protein>
    <submittedName>
        <fullName evidence="5">Aminotransferase class I/II-fold pyridoxal phosphate-dependent enzyme</fullName>
    </submittedName>
</protein>
<evidence type="ECO:0000313" key="5">
    <source>
        <dbReference type="EMBL" id="HIV09546.1"/>
    </source>
</evidence>
<dbReference type="InterPro" id="IPR015422">
    <property type="entry name" value="PyrdxlP-dep_Trfase_small"/>
</dbReference>
<keyword evidence="5" id="KW-0808">Transferase</keyword>
<keyword evidence="3 4" id="KW-0663">Pyridoxal phosphate</keyword>
<accession>A0A9D1NNX1</accession>
<dbReference type="PANTHER" id="PTHR30244">
    <property type="entry name" value="TRANSAMINASE"/>
    <property type="match status" value="1"/>
</dbReference>
<dbReference type="GO" id="GO:0000271">
    <property type="term" value="P:polysaccharide biosynthetic process"/>
    <property type="evidence" value="ECO:0007669"/>
    <property type="project" value="TreeGrafter"/>
</dbReference>
<feature type="modified residue" description="N6-(pyridoxal phosphate)lysine" evidence="3">
    <location>
        <position position="185"/>
    </location>
</feature>
<gene>
    <name evidence="5" type="ORF">IAC79_05485</name>
</gene>
<dbReference type="PIRSF" id="PIRSF000390">
    <property type="entry name" value="PLP_StrS"/>
    <property type="match status" value="1"/>
</dbReference>
<dbReference type="SUPFAM" id="SSF53383">
    <property type="entry name" value="PLP-dependent transferases"/>
    <property type="match status" value="1"/>
</dbReference>
<feature type="active site" description="Proton acceptor" evidence="2">
    <location>
        <position position="185"/>
    </location>
</feature>
<comment type="similarity">
    <text evidence="1 4">Belongs to the DegT/DnrJ/EryC1 family.</text>
</comment>
<dbReference type="InterPro" id="IPR015424">
    <property type="entry name" value="PyrdxlP-dep_Trfase"/>
</dbReference>
<dbReference type="EMBL" id="DVOR01000175">
    <property type="protein sequence ID" value="HIV09546.1"/>
    <property type="molecule type" value="Genomic_DNA"/>
</dbReference>
<dbReference type="InterPro" id="IPR000653">
    <property type="entry name" value="DegT/StrS_aminotransferase"/>
</dbReference>
<dbReference type="Gene3D" id="3.90.1150.10">
    <property type="entry name" value="Aspartate Aminotransferase, domain 1"/>
    <property type="match status" value="1"/>
</dbReference>
<dbReference type="Proteomes" id="UP000886845">
    <property type="component" value="Unassembled WGS sequence"/>
</dbReference>
<sequence length="362" mass="38209">MKAFLSPPYLNGDDERDLVAQAFASNYIAPCGPMVDALEREAAARLGFAGALATVSGTMALELLARALGIGPGDEVIASDLTFIASVAPFVDRGATPVFVDADPATWCMDVGLAARALEAHPRARALVATDLYGQCCDVDALAALCRDRGVRLIVDAAESLGATYRGRPAGKGAWAAVHSLNGNKIVTAGGGGLLLTDDPDLLARCRKLAGQGREPVPWYEHRTLGTHGRLGNVPAAIGLAQFRHLDDALRDKARVWADWLARLPGWATPMPTAPYGVPNRWLTVVTLEGRDPLRAVAALAARGLEARPLWKPMHLQPVFQGAPALLSGVGEALFARGLCLPSGRGLDPVSMEEAVSVLEHL</sequence>
<name>A0A9D1NNX1_9BACT</name>
<evidence type="ECO:0000313" key="6">
    <source>
        <dbReference type="Proteomes" id="UP000886845"/>
    </source>
</evidence>
<dbReference type="Pfam" id="PF01041">
    <property type="entry name" value="DegT_DnrJ_EryC1"/>
    <property type="match status" value="1"/>
</dbReference>
<dbReference type="AlphaFoldDB" id="A0A9D1NNX1"/>
<evidence type="ECO:0000256" key="1">
    <source>
        <dbReference type="ARBA" id="ARBA00037999"/>
    </source>
</evidence>